<sequence>MARFTPLAAFACAALVAAPTSAKTPAERSVPVNPEPSMADKFPQVAVAFPGGVKAWRDVTYQVNPGYRPQIVDIYVPAGKGPHPLVLYIHGGGWMGGHTRQSGAFDNFPKMLAAFAAEGFTVASVEYRLSGEATFPAQAKDIFAALRFLRQNAAQYHIDPSRVGVFGGSAGGHLAALTGLACTDGKIDATLDPASTNDGCVQATAAWYGIHDFATMPRITQKDSAEQRLLGCKDSTCTPEGIRAASPISYVDVKDAPVLLLHGVDDKVVPVGQSQQLEAALKAAGVPVSATYYPGIDHSFMGATPDDTRRTSLKAMNATFDFFHDKLGVPRK</sequence>
<evidence type="ECO:0000313" key="4">
    <source>
        <dbReference type="EMBL" id="KHS46548.1"/>
    </source>
</evidence>
<dbReference type="EMBL" id="JRVC01000009">
    <property type="protein sequence ID" value="KHS46548.1"/>
    <property type="molecule type" value="Genomic_DNA"/>
</dbReference>
<keyword evidence="5" id="KW-1185">Reference proteome</keyword>
<reference evidence="4 5" key="1">
    <citation type="submission" date="2014-10" db="EMBL/GenBank/DDBJ databases">
        <title>Draft genome sequence of Novosphingobium subterraneum DSM 12447.</title>
        <authorList>
            <person name="Gan H.M."/>
            <person name="Gan H.Y."/>
            <person name="Savka M.A."/>
        </authorList>
    </citation>
    <scope>NUCLEOTIDE SEQUENCE [LARGE SCALE GENOMIC DNA]</scope>
    <source>
        <strain evidence="4 5">DSM 12447</strain>
    </source>
</reference>
<dbReference type="PANTHER" id="PTHR48081">
    <property type="entry name" value="AB HYDROLASE SUPERFAMILY PROTEIN C4A8.06C"/>
    <property type="match status" value="1"/>
</dbReference>
<feature type="domain" description="BD-FAE-like" evidence="3">
    <location>
        <begin position="73"/>
        <end position="281"/>
    </location>
</feature>
<evidence type="ECO:0000256" key="1">
    <source>
        <dbReference type="ARBA" id="ARBA00022801"/>
    </source>
</evidence>
<dbReference type="InterPro" id="IPR029058">
    <property type="entry name" value="AB_hydrolase_fold"/>
</dbReference>
<proteinExistence type="predicted"/>
<dbReference type="Proteomes" id="UP000031338">
    <property type="component" value="Unassembled WGS sequence"/>
</dbReference>
<evidence type="ECO:0000313" key="5">
    <source>
        <dbReference type="Proteomes" id="UP000031338"/>
    </source>
</evidence>
<dbReference type="PANTHER" id="PTHR48081:SF13">
    <property type="entry name" value="ALPHA_BETA HYDROLASE"/>
    <property type="match status" value="1"/>
</dbReference>
<organism evidence="4 5">
    <name type="scientific">Novosphingobium subterraneum</name>
    <dbReference type="NCBI Taxonomy" id="48936"/>
    <lineage>
        <taxon>Bacteria</taxon>
        <taxon>Pseudomonadati</taxon>
        <taxon>Pseudomonadota</taxon>
        <taxon>Alphaproteobacteria</taxon>
        <taxon>Sphingomonadales</taxon>
        <taxon>Sphingomonadaceae</taxon>
        <taxon>Novosphingobium</taxon>
    </lineage>
</organism>
<dbReference type="SUPFAM" id="SSF53474">
    <property type="entry name" value="alpha/beta-Hydrolases"/>
    <property type="match status" value="1"/>
</dbReference>
<accession>A0A0B8ZTZ2</accession>
<comment type="caution">
    <text evidence="4">The sequence shown here is derived from an EMBL/GenBank/DDBJ whole genome shotgun (WGS) entry which is preliminary data.</text>
</comment>
<dbReference type="RefSeq" id="WP_039334421.1">
    <property type="nucleotide sequence ID" value="NZ_JRVC01000009.1"/>
</dbReference>
<dbReference type="AlphaFoldDB" id="A0A0B8ZTZ2"/>
<protein>
    <submittedName>
        <fullName evidence="4">Dienelactone hydrolase</fullName>
    </submittedName>
</protein>
<keyword evidence="2" id="KW-0732">Signal</keyword>
<dbReference type="Pfam" id="PF20434">
    <property type="entry name" value="BD-FAE"/>
    <property type="match status" value="1"/>
</dbReference>
<name>A0A0B8ZTZ2_9SPHN</name>
<gene>
    <name evidence="4" type="ORF">NJ75_02139</name>
</gene>
<keyword evidence="1 4" id="KW-0378">Hydrolase</keyword>
<dbReference type="PATRIC" id="fig|48936.3.peg.2147"/>
<feature type="signal peptide" evidence="2">
    <location>
        <begin position="1"/>
        <end position="22"/>
    </location>
</feature>
<dbReference type="InterPro" id="IPR049492">
    <property type="entry name" value="BD-FAE-like_dom"/>
</dbReference>
<dbReference type="InterPro" id="IPR050300">
    <property type="entry name" value="GDXG_lipolytic_enzyme"/>
</dbReference>
<dbReference type="Gene3D" id="3.40.50.1820">
    <property type="entry name" value="alpha/beta hydrolase"/>
    <property type="match status" value="1"/>
</dbReference>
<dbReference type="GO" id="GO:0016787">
    <property type="term" value="F:hydrolase activity"/>
    <property type="evidence" value="ECO:0007669"/>
    <property type="project" value="UniProtKB-KW"/>
</dbReference>
<dbReference type="STRING" id="48936.NJ75_02139"/>
<evidence type="ECO:0000256" key="2">
    <source>
        <dbReference type="SAM" id="SignalP"/>
    </source>
</evidence>
<feature type="chain" id="PRO_5002145233" evidence="2">
    <location>
        <begin position="23"/>
        <end position="332"/>
    </location>
</feature>
<evidence type="ECO:0000259" key="3">
    <source>
        <dbReference type="Pfam" id="PF20434"/>
    </source>
</evidence>